<dbReference type="Gene3D" id="3.40.1160.10">
    <property type="entry name" value="Acetylglutamate kinase-like"/>
    <property type="match status" value="1"/>
</dbReference>
<evidence type="ECO:0000256" key="2">
    <source>
        <dbReference type="ARBA" id="ARBA00012908"/>
    </source>
</evidence>
<keyword evidence="8" id="KW-0414">Isoprene biosynthesis</keyword>
<feature type="binding site" evidence="11">
    <location>
        <position position="205"/>
    </location>
    <ligand>
        <name>ATP</name>
        <dbReference type="ChEBI" id="CHEBI:30616"/>
    </ligand>
</feature>
<dbReference type="InterPro" id="IPR036393">
    <property type="entry name" value="AceGlu_kinase-like_sf"/>
</dbReference>
<comment type="subunit">
    <text evidence="10">Homodimer.</text>
</comment>
<comment type="catalytic activity">
    <reaction evidence="9 10">
        <text>isopentenyl phosphate + ATP = isopentenyl diphosphate + ADP</text>
        <dbReference type="Rhea" id="RHEA:33963"/>
        <dbReference type="ChEBI" id="CHEBI:30616"/>
        <dbReference type="ChEBI" id="CHEBI:65078"/>
        <dbReference type="ChEBI" id="CHEBI:128769"/>
        <dbReference type="ChEBI" id="CHEBI:456216"/>
        <dbReference type="EC" id="2.7.4.26"/>
    </reaction>
</comment>
<dbReference type="EMBL" id="DUIH01000009">
    <property type="protein sequence ID" value="HIH69313.1"/>
    <property type="molecule type" value="Genomic_DNA"/>
</dbReference>
<evidence type="ECO:0000313" key="15">
    <source>
        <dbReference type="Proteomes" id="UP000600363"/>
    </source>
</evidence>
<gene>
    <name evidence="14" type="ORF">HA299_01635</name>
</gene>
<comment type="similarity">
    <text evidence="1 10">Belongs to the isopentenyl phosphate kinase family.</text>
</comment>
<dbReference type="PANTHER" id="PTHR43654:SF1">
    <property type="entry name" value="ISOPENTENYL PHOSPHATE KINASE"/>
    <property type="match status" value="1"/>
</dbReference>
<dbReference type="EC" id="2.7.4.26" evidence="2 10"/>
<evidence type="ECO:0000256" key="4">
    <source>
        <dbReference type="ARBA" id="ARBA00022679"/>
    </source>
</evidence>
<dbReference type="PIRSF" id="PIRSF016496">
    <property type="entry name" value="Kin_FomA"/>
    <property type="match status" value="1"/>
</dbReference>
<evidence type="ECO:0000259" key="13">
    <source>
        <dbReference type="Pfam" id="PF00696"/>
    </source>
</evidence>
<accession>A0A832RS75</accession>
<feature type="binding site" evidence="11">
    <location>
        <position position="47"/>
    </location>
    <ligand>
        <name>ATP</name>
        <dbReference type="ChEBI" id="CHEBI:30616"/>
    </ligand>
</feature>
<evidence type="ECO:0000256" key="12">
    <source>
        <dbReference type="PIRSR" id="PIRSR016496-2"/>
    </source>
</evidence>
<feature type="binding site" evidence="11">
    <location>
        <position position="46"/>
    </location>
    <ligand>
        <name>ATP</name>
        <dbReference type="ChEBI" id="CHEBI:30616"/>
    </ligand>
</feature>
<dbReference type="SUPFAM" id="SSF53633">
    <property type="entry name" value="Carbamate kinase-like"/>
    <property type="match status" value="1"/>
</dbReference>
<dbReference type="GO" id="GO:0016301">
    <property type="term" value="F:kinase activity"/>
    <property type="evidence" value="ECO:0007669"/>
    <property type="project" value="UniProtKB-KW"/>
</dbReference>
<feature type="domain" description="Aspartate/glutamate/uridylate kinase" evidence="13">
    <location>
        <begin position="2"/>
        <end position="227"/>
    </location>
</feature>
<dbReference type="GO" id="GO:0005829">
    <property type="term" value="C:cytosol"/>
    <property type="evidence" value="ECO:0007669"/>
    <property type="project" value="TreeGrafter"/>
</dbReference>
<feature type="binding site" evidence="11">
    <location>
        <position position="209"/>
    </location>
    <ligand>
        <name>ATP</name>
        <dbReference type="ChEBI" id="CHEBI:30616"/>
    </ligand>
</feature>
<evidence type="ECO:0000256" key="3">
    <source>
        <dbReference type="ARBA" id="ARBA00017267"/>
    </source>
</evidence>
<dbReference type="GO" id="GO:0005524">
    <property type="term" value="F:ATP binding"/>
    <property type="evidence" value="ECO:0007669"/>
    <property type="project" value="UniProtKB-KW"/>
</dbReference>
<evidence type="ECO:0000256" key="1">
    <source>
        <dbReference type="ARBA" id="ARBA00010540"/>
    </source>
</evidence>
<evidence type="ECO:0000256" key="11">
    <source>
        <dbReference type="PIRSR" id="PIRSR016496-1"/>
    </source>
</evidence>
<dbReference type="InterPro" id="IPR024192">
    <property type="entry name" value="Fosfomycin_R_FomA-type"/>
</dbReference>
<evidence type="ECO:0000256" key="6">
    <source>
        <dbReference type="ARBA" id="ARBA00022777"/>
    </source>
</evidence>
<evidence type="ECO:0000256" key="7">
    <source>
        <dbReference type="ARBA" id="ARBA00022840"/>
    </source>
</evidence>
<dbReference type="AlphaFoldDB" id="A0A832RS75"/>
<dbReference type="GO" id="GO:0016114">
    <property type="term" value="P:terpenoid biosynthetic process"/>
    <property type="evidence" value="ECO:0007669"/>
    <property type="project" value="TreeGrafter"/>
</dbReference>
<sequence length="252" mass="26492">MKVLKIGGSVLTEKHTEEKKVRMEVLDRIASEIAPRADGLILVHGAGSFGHPEAIRHGVGRRFSTEGVLKTHQSVCLLNRIVVSALVRGGVPAVPVSPLGCAIADGGRLVSMEMTPILHMVERGLVPVLHGDVVMDRTLGAAVVSGDALVAHIAKGLGAHHVGMGTSAQGVLDAHGRTIPEVTEHNIEQVRQWVRPSGGGDATGGMVGKVEELWRLAGEGIESWVFSALDEGAVAAFLDGHPVGTRVRNVEL</sequence>
<name>A0A832RS75_9EURY</name>
<evidence type="ECO:0000256" key="9">
    <source>
        <dbReference type="ARBA" id="ARBA00049063"/>
    </source>
</evidence>
<evidence type="ECO:0000313" key="14">
    <source>
        <dbReference type="EMBL" id="HIH69313.1"/>
    </source>
</evidence>
<feature type="site" description="Transition state stabilizer" evidence="12">
    <location>
        <position position="14"/>
    </location>
</feature>
<comment type="caution">
    <text evidence="14">The sequence shown here is derived from an EMBL/GenBank/DDBJ whole genome shotgun (WGS) entry which is preliminary data.</text>
</comment>
<dbReference type="PANTHER" id="PTHR43654">
    <property type="entry name" value="GLUTAMATE 5-KINASE"/>
    <property type="match status" value="1"/>
</dbReference>
<reference evidence="14" key="1">
    <citation type="journal article" date="2020" name="bioRxiv">
        <title>A rank-normalized archaeal taxonomy based on genome phylogeny resolves widespread incomplete and uneven classifications.</title>
        <authorList>
            <person name="Rinke C."/>
            <person name="Chuvochina M."/>
            <person name="Mussig A.J."/>
            <person name="Chaumeil P.-A."/>
            <person name="Waite D.W."/>
            <person name="Whitman W.B."/>
            <person name="Parks D.H."/>
            <person name="Hugenholtz P."/>
        </authorList>
    </citation>
    <scope>NUCLEOTIDE SEQUENCE</scope>
    <source>
        <strain evidence="14">UBA12518</strain>
    </source>
</reference>
<keyword evidence="7 10" id="KW-0067">ATP-binding</keyword>
<dbReference type="Proteomes" id="UP000600363">
    <property type="component" value="Unassembled WGS sequence"/>
</dbReference>
<dbReference type="RefSeq" id="WP_042685552.1">
    <property type="nucleotide sequence ID" value="NZ_DUIH01000009.1"/>
</dbReference>
<protein>
    <recommendedName>
        <fullName evidence="3 10">Isopentenyl phosphate kinase</fullName>
        <shortName evidence="10">IPK</shortName>
        <ecNumber evidence="2 10">2.7.4.26</ecNumber>
    </recommendedName>
</protein>
<keyword evidence="6 10" id="KW-0418">Kinase</keyword>
<feature type="binding site" evidence="11">
    <location>
        <position position="51"/>
    </location>
    <ligand>
        <name>substrate</name>
    </ligand>
</feature>
<dbReference type="InterPro" id="IPR001048">
    <property type="entry name" value="Asp/Glu/Uridylate_kinase"/>
</dbReference>
<comment type="function">
    <text evidence="10">Catalyzes the formation of isopentenyl diphosphate (IPP), the building block of all isoprenoids.</text>
</comment>
<keyword evidence="4 10" id="KW-0808">Transferase</keyword>
<evidence type="ECO:0000256" key="8">
    <source>
        <dbReference type="ARBA" id="ARBA00023229"/>
    </source>
</evidence>
<evidence type="ECO:0000256" key="10">
    <source>
        <dbReference type="PIRNR" id="PIRNR016496"/>
    </source>
</evidence>
<dbReference type="GO" id="GO:0102043">
    <property type="term" value="F:isopentenyl phosphate kinase activity"/>
    <property type="evidence" value="ECO:0007669"/>
    <property type="project" value="UniProtKB-EC"/>
</dbReference>
<feature type="binding site" evidence="11">
    <location>
        <position position="146"/>
    </location>
    <ligand>
        <name>substrate</name>
    </ligand>
</feature>
<organism evidence="14 15">
    <name type="scientific">Methermicoccus shengliensis</name>
    <dbReference type="NCBI Taxonomy" id="660064"/>
    <lineage>
        <taxon>Archaea</taxon>
        <taxon>Methanobacteriati</taxon>
        <taxon>Methanobacteriota</taxon>
        <taxon>Stenosarchaea group</taxon>
        <taxon>Methanomicrobia</taxon>
        <taxon>Methanosarcinales</taxon>
        <taxon>Methermicoccaceae</taxon>
        <taxon>Methermicoccus</taxon>
    </lineage>
</organism>
<dbReference type="NCBIfam" id="NF040647">
    <property type="entry name" value="IPPK_Arch"/>
    <property type="match status" value="1"/>
</dbReference>
<keyword evidence="5 10" id="KW-0547">Nucleotide-binding</keyword>
<feature type="binding site" evidence="11">
    <location>
        <begin position="5"/>
        <end position="9"/>
    </location>
    <ligand>
        <name>ATP</name>
        <dbReference type="ChEBI" id="CHEBI:30616"/>
    </ligand>
</feature>
<evidence type="ECO:0000256" key="5">
    <source>
        <dbReference type="ARBA" id="ARBA00022741"/>
    </source>
</evidence>
<dbReference type="Pfam" id="PF00696">
    <property type="entry name" value="AA_kinase"/>
    <property type="match status" value="1"/>
</dbReference>
<dbReference type="CDD" id="cd04241">
    <property type="entry name" value="AAK_FomA-like"/>
    <property type="match status" value="1"/>
</dbReference>
<proteinExistence type="inferred from homology"/>